<protein>
    <recommendedName>
        <fullName evidence="3">Flagellar hook-length control protein-like C-terminal domain-containing protein</fullName>
    </recommendedName>
</protein>
<name>A0A942YEZ3_9BACI</name>
<accession>A0A942YEZ3</accession>
<dbReference type="RefSeq" id="WP_213123195.1">
    <property type="nucleotide sequence ID" value="NZ_JAGYPG010000001.1"/>
</dbReference>
<sequence>MVMQAVMKSLLQNQEAKPTSSIQFRPGQIFYGVIQKLFPNQHAEIQVGAKKLIAKLEVPLTNGKGYWLQVTSNDGAPKLKLLNTSTPFSQSESSSTSSLLQQLGLHSHKMNHSLIQFLRNENIPLTKEEIVRAAQLLPLANNVEDGLQTIKMMSDRKWPLNEGIFKSFLALGKDESTAQLLHSLRASLLLEKNPTNSGKEIVNLLQSWDSEDAEMVQYGREKTLNQLKQSLHRTGMFYENSLLDREINRESLTESIKPLLVRFLQETSQSNLSESKNIVEQLLFRMNGYQLVSSDNGPIHHLLFEFPIKLGQFQSEILMQWSGKRTSEGKINSDYCRVIFYLDLEHLKETVVDMNVQNRIVTVNIVNSSNILQKLSESLLPDVANGLKEIGYHLSSVNFKLPENLKQQDNKKSRYYSQQSYSGVDFRI</sequence>
<evidence type="ECO:0000313" key="1">
    <source>
        <dbReference type="EMBL" id="MBS4193967.1"/>
    </source>
</evidence>
<evidence type="ECO:0000313" key="2">
    <source>
        <dbReference type="Proteomes" id="UP000681414"/>
    </source>
</evidence>
<keyword evidence="2" id="KW-1185">Reference proteome</keyword>
<proteinExistence type="predicted"/>
<dbReference type="AlphaFoldDB" id="A0A942YEZ3"/>
<organism evidence="1 2">
    <name type="scientific">Lederbergia citri</name>
    <dbReference type="NCBI Taxonomy" id="2833580"/>
    <lineage>
        <taxon>Bacteria</taxon>
        <taxon>Bacillati</taxon>
        <taxon>Bacillota</taxon>
        <taxon>Bacilli</taxon>
        <taxon>Bacillales</taxon>
        <taxon>Bacillaceae</taxon>
        <taxon>Lederbergia</taxon>
    </lineage>
</organism>
<dbReference type="EMBL" id="JAGYPG010000001">
    <property type="protein sequence ID" value="MBS4193967.1"/>
    <property type="molecule type" value="Genomic_DNA"/>
</dbReference>
<dbReference type="Proteomes" id="UP000681414">
    <property type="component" value="Unassembled WGS sequence"/>
</dbReference>
<reference evidence="1 2" key="1">
    <citation type="submission" date="2021-05" db="EMBL/GenBank/DDBJ databases">
        <title>Novel Bacillus species.</title>
        <authorList>
            <person name="Liu G."/>
        </authorList>
    </citation>
    <scope>NUCLEOTIDE SEQUENCE [LARGE SCALE GENOMIC DNA]</scope>
    <source>
        <strain evidence="2">FJAT-49780</strain>
    </source>
</reference>
<evidence type="ECO:0008006" key="3">
    <source>
        <dbReference type="Google" id="ProtNLM"/>
    </source>
</evidence>
<comment type="caution">
    <text evidence="1">The sequence shown here is derived from an EMBL/GenBank/DDBJ whole genome shotgun (WGS) entry which is preliminary data.</text>
</comment>
<gene>
    <name evidence="1" type="ORF">KHA97_02615</name>
</gene>